<organism evidence="2 3">
    <name type="scientific">Escherichia coli H605</name>
    <dbReference type="NCBI Taxonomy" id="656410"/>
    <lineage>
        <taxon>Bacteria</taxon>
        <taxon>Pseudomonadati</taxon>
        <taxon>Pseudomonadota</taxon>
        <taxon>Gammaproteobacteria</taxon>
        <taxon>Enterobacterales</taxon>
        <taxon>Enterobacteriaceae</taxon>
        <taxon>Escherichia</taxon>
    </lineage>
</organism>
<dbReference type="Gene3D" id="2.30.30.830">
    <property type="match status" value="1"/>
</dbReference>
<keyword evidence="1" id="KW-0472">Membrane</keyword>
<gene>
    <name evidence="2" type="ORF">EATG_03541</name>
</gene>
<dbReference type="NCBIfam" id="TIGR01713">
    <property type="entry name" value="typeII_sec_gspC"/>
    <property type="match status" value="1"/>
</dbReference>
<comment type="caution">
    <text evidence="2">The sequence shown here is derived from an EMBL/GenBank/DDBJ whole genome shotgun (WGS) entry which is preliminary data.</text>
</comment>
<proteinExistence type="predicted"/>
<dbReference type="Proteomes" id="UP000243401">
    <property type="component" value="Unassembled WGS sequence"/>
</dbReference>
<sequence length="271" mass="29802">MPTLPFSFHLAIHNRRTVIYILMISISVVAVIFNINYFHTNLVKNAQIINQPGGAFKSDFNLAGLWRNGSNAGIKDTHLISAQQETPKLSVVLSGIILTSNDETSYVLVNEGAEQKRYALNDALESAPATFIRKINKTSVVFETHGQFEKVTLHPGLPDVIEQPDSDTQSVLADFIIATPIRDGDQLFGLRLNPRKGRDAFATSLLQPGDVALRINNLSLTLPDEVSQALSLLLTQQSAQFTIRRNGVPRLINVSVRELTGMNGQSDEGIK</sequence>
<feature type="transmembrane region" description="Helical" evidence="1">
    <location>
        <begin position="18"/>
        <end position="38"/>
    </location>
</feature>
<dbReference type="GO" id="GO:0015627">
    <property type="term" value="C:type II protein secretion system complex"/>
    <property type="evidence" value="ECO:0007669"/>
    <property type="project" value="InterPro"/>
</dbReference>
<dbReference type="GO" id="GO:0015628">
    <property type="term" value="P:protein secretion by the type II secretion system"/>
    <property type="evidence" value="ECO:0007669"/>
    <property type="project" value="InterPro"/>
</dbReference>
<dbReference type="InterPro" id="IPR001639">
    <property type="entry name" value="T2SS_protein-GspC"/>
</dbReference>
<keyword evidence="1" id="KW-0812">Transmembrane</keyword>
<dbReference type="GeneID" id="86862278"/>
<dbReference type="PROSITE" id="PS01141">
    <property type="entry name" value="T2SP_C"/>
    <property type="match status" value="1"/>
</dbReference>
<dbReference type="InterPro" id="IPR036034">
    <property type="entry name" value="PDZ_sf"/>
</dbReference>
<dbReference type="SUPFAM" id="SSF50156">
    <property type="entry name" value="PDZ domain-like"/>
    <property type="match status" value="1"/>
</dbReference>
<evidence type="ECO:0000256" key="1">
    <source>
        <dbReference type="SAM" id="Phobius"/>
    </source>
</evidence>
<keyword evidence="1" id="KW-1133">Transmembrane helix</keyword>
<evidence type="ECO:0000313" key="2">
    <source>
        <dbReference type="EMBL" id="OSL45778.1"/>
    </source>
</evidence>
<protein>
    <submittedName>
        <fullName evidence="2">General secretion pathway protein C</fullName>
    </submittedName>
</protein>
<name>A0AAJ3NVP1_ECOLX</name>
<reference evidence="2 3" key="1">
    <citation type="submission" date="2010-04" db="EMBL/GenBank/DDBJ databases">
        <title>The Genome Sequence of Escherichia coli H605.</title>
        <authorList>
            <consortium name="The Broad Institute Genome Sequencing Platform"/>
            <consortium name="The Broad Institute Genome Sequencing Center for Infectious Disease"/>
            <person name="Feldgarden M."/>
            <person name="Gordon D.M."/>
            <person name="Johnson J.R."/>
            <person name="Johnston B.D."/>
            <person name="Young S."/>
            <person name="Zeng Q."/>
            <person name="Koehrsen M."/>
            <person name="Alvarado L."/>
            <person name="Berlin A.M."/>
            <person name="Borenstein D."/>
            <person name="Chapman S.B."/>
            <person name="Chen Z."/>
            <person name="Engels R."/>
            <person name="Freedman E."/>
            <person name="Gellesch M."/>
            <person name="Goldberg J."/>
            <person name="Griggs A."/>
            <person name="Gujja S."/>
            <person name="Heilman E.R."/>
            <person name="Heiman D.I."/>
            <person name="Hepburn T.A."/>
            <person name="Howarth C."/>
            <person name="Jen D."/>
            <person name="Larson L."/>
            <person name="Mehta T."/>
            <person name="Park D."/>
            <person name="Pearson M."/>
            <person name="Richards J."/>
            <person name="Roberts A."/>
            <person name="Saif S."/>
            <person name="Shea T.D."/>
            <person name="Shenoy N."/>
            <person name="Sisk P."/>
            <person name="Stolte C."/>
            <person name="Sykes S.N."/>
            <person name="Walk T."/>
            <person name="White J."/>
            <person name="Yandava C."/>
            <person name="Haas B."/>
            <person name="Henn M.R."/>
            <person name="Nusbaum C."/>
            <person name="Birren B."/>
        </authorList>
    </citation>
    <scope>NUCLEOTIDE SEQUENCE [LARGE SCALE GENOMIC DNA]</scope>
    <source>
        <strain evidence="2 3">H605</strain>
    </source>
</reference>
<dbReference type="EMBL" id="ADJX01000009">
    <property type="protein sequence ID" value="OSL45778.1"/>
    <property type="molecule type" value="Genomic_DNA"/>
</dbReference>
<evidence type="ECO:0000313" key="3">
    <source>
        <dbReference type="Proteomes" id="UP000243401"/>
    </source>
</evidence>
<dbReference type="RefSeq" id="WP_001142681.1">
    <property type="nucleotide sequence ID" value="NZ_ADJX01000009.1"/>
</dbReference>
<dbReference type="Gene3D" id="2.30.42.10">
    <property type="match status" value="1"/>
</dbReference>
<accession>A0AAJ3NVP1</accession>
<dbReference type="AlphaFoldDB" id="A0AAJ3NVP1"/>